<gene>
    <name evidence="2" type="ORF">SAMN05660197_1309</name>
</gene>
<proteinExistence type="predicted"/>
<keyword evidence="1" id="KW-1133">Transmembrane helix</keyword>
<organism evidence="2 3">
    <name type="scientific">Nitratiruptor tergarcus DSM 16512</name>
    <dbReference type="NCBI Taxonomy" id="1069081"/>
    <lineage>
        <taxon>Bacteria</taxon>
        <taxon>Pseudomonadati</taxon>
        <taxon>Campylobacterota</taxon>
        <taxon>Epsilonproteobacteria</taxon>
        <taxon>Nautiliales</taxon>
        <taxon>Nitratiruptoraceae</taxon>
        <taxon>Nitratiruptor</taxon>
    </lineage>
</organism>
<keyword evidence="3" id="KW-1185">Reference proteome</keyword>
<name>A0A1W1WT60_9BACT</name>
<accession>A0A1W1WT60</accession>
<keyword evidence="1" id="KW-0472">Membrane</keyword>
<evidence type="ECO:0000313" key="2">
    <source>
        <dbReference type="EMBL" id="SMC09498.1"/>
    </source>
</evidence>
<reference evidence="3" key="1">
    <citation type="submission" date="2017-04" db="EMBL/GenBank/DDBJ databases">
        <authorList>
            <person name="Varghese N."/>
            <person name="Submissions S."/>
        </authorList>
    </citation>
    <scope>NUCLEOTIDE SEQUENCE [LARGE SCALE GENOMIC DNA]</scope>
    <source>
        <strain evidence="3">DSM 16512</strain>
    </source>
</reference>
<protein>
    <submittedName>
        <fullName evidence="2">Uncharacterized protein</fullName>
    </submittedName>
</protein>
<feature type="transmembrane region" description="Helical" evidence="1">
    <location>
        <begin position="134"/>
        <end position="153"/>
    </location>
</feature>
<feature type="transmembrane region" description="Helical" evidence="1">
    <location>
        <begin position="43"/>
        <end position="68"/>
    </location>
</feature>
<dbReference type="STRING" id="1069081.SAMN05660197_1309"/>
<feature type="transmembrane region" description="Helical" evidence="1">
    <location>
        <begin position="103"/>
        <end position="122"/>
    </location>
</feature>
<keyword evidence="1" id="KW-0812">Transmembrane</keyword>
<dbReference type="RefSeq" id="WP_084275723.1">
    <property type="nucleotide sequence ID" value="NZ_AP026671.1"/>
</dbReference>
<dbReference type="AlphaFoldDB" id="A0A1W1WT60"/>
<dbReference type="EMBL" id="FWWZ01000001">
    <property type="protein sequence ID" value="SMC09498.1"/>
    <property type="molecule type" value="Genomic_DNA"/>
</dbReference>
<feature type="transmembrane region" description="Helical" evidence="1">
    <location>
        <begin position="12"/>
        <end position="31"/>
    </location>
</feature>
<sequence>MIKLIIHKISIYNIFNYLFSGIIFVVLIKYLDDINLYLNLSILYFNIINLFILYFIGLTISRVGSLIIEPFYRKYIIKFADYSDFIKVEKIDKKLNILSEQNNVYRTFTSLFLILIVFHFIRKCDLNICTFLKIFYKEILIIFLFILYAISYYKQTKYITDRIKYKLEHSDEL</sequence>
<evidence type="ECO:0000313" key="3">
    <source>
        <dbReference type="Proteomes" id="UP000192602"/>
    </source>
</evidence>
<evidence type="ECO:0000256" key="1">
    <source>
        <dbReference type="SAM" id="Phobius"/>
    </source>
</evidence>
<dbReference type="Proteomes" id="UP000192602">
    <property type="component" value="Unassembled WGS sequence"/>
</dbReference>